<proteinExistence type="predicted"/>
<name>Q24Z97_DESHY</name>
<dbReference type="STRING" id="138119.DSY0856"/>
<feature type="domain" description="Sigma-54 factor interaction" evidence="3">
    <location>
        <begin position="1"/>
        <end position="50"/>
    </location>
</feature>
<dbReference type="PANTHER" id="PTHR32071">
    <property type="entry name" value="TRANSCRIPTIONAL REGULATORY PROTEIN"/>
    <property type="match status" value="1"/>
</dbReference>
<protein>
    <recommendedName>
        <fullName evidence="3">Sigma-54 factor interaction domain-containing protein</fullName>
    </recommendedName>
</protein>
<evidence type="ECO:0000256" key="2">
    <source>
        <dbReference type="ARBA" id="ARBA00022840"/>
    </source>
</evidence>
<dbReference type="KEGG" id="dsy:DSY0856"/>
<accession>Q24Z97</accession>
<reference evidence="4 5" key="1">
    <citation type="journal article" date="2006" name="J. Bacteriol.">
        <title>Complete genome sequence of the dehalorespiring bacterium Desulfitobacterium hafniense Y51 and comparison with Dehalococcoides ethenogenes 195.</title>
        <authorList>
            <person name="Nonaka H."/>
            <person name="Keresztes G."/>
            <person name="Shinoda Y."/>
            <person name="Ikenaga Y."/>
            <person name="Abe M."/>
            <person name="Naito K."/>
            <person name="Inatomi K."/>
            <person name="Furukawa K."/>
            <person name="Inui M."/>
            <person name="Yukawa H."/>
        </authorList>
    </citation>
    <scope>NUCLEOTIDE SEQUENCE [LARGE SCALE GENOMIC DNA]</scope>
    <source>
        <strain evidence="4 5">Y51</strain>
    </source>
</reference>
<dbReference type="EMBL" id="AP008230">
    <property type="protein sequence ID" value="BAE82645.1"/>
    <property type="molecule type" value="Genomic_DNA"/>
</dbReference>
<organism evidence="4 5">
    <name type="scientific">Desulfitobacterium hafniense (strain Y51)</name>
    <dbReference type="NCBI Taxonomy" id="138119"/>
    <lineage>
        <taxon>Bacteria</taxon>
        <taxon>Bacillati</taxon>
        <taxon>Bacillota</taxon>
        <taxon>Clostridia</taxon>
        <taxon>Eubacteriales</taxon>
        <taxon>Desulfitobacteriaceae</taxon>
        <taxon>Desulfitobacterium</taxon>
    </lineage>
</organism>
<dbReference type="PROSITE" id="PS50045">
    <property type="entry name" value="SIGMA54_INTERACT_4"/>
    <property type="match status" value="1"/>
</dbReference>
<keyword evidence="5" id="KW-1185">Reference proteome</keyword>
<dbReference type="Proteomes" id="UP000001946">
    <property type="component" value="Chromosome"/>
</dbReference>
<dbReference type="HOGENOM" id="CLU_211356_0_0_9"/>
<keyword evidence="1" id="KW-0547">Nucleotide-binding</keyword>
<dbReference type="GO" id="GO:0006355">
    <property type="term" value="P:regulation of DNA-templated transcription"/>
    <property type="evidence" value="ECO:0007669"/>
    <property type="project" value="InterPro"/>
</dbReference>
<dbReference type="SUPFAM" id="SSF52540">
    <property type="entry name" value="P-loop containing nucleoside triphosphate hydrolases"/>
    <property type="match status" value="1"/>
</dbReference>
<dbReference type="InterPro" id="IPR027417">
    <property type="entry name" value="P-loop_NTPase"/>
</dbReference>
<dbReference type="Gene3D" id="3.40.50.300">
    <property type="entry name" value="P-loop containing nucleotide triphosphate hydrolases"/>
    <property type="match status" value="1"/>
</dbReference>
<dbReference type="InterPro" id="IPR002078">
    <property type="entry name" value="Sigma_54_int"/>
</dbReference>
<evidence type="ECO:0000259" key="3">
    <source>
        <dbReference type="PROSITE" id="PS50045"/>
    </source>
</evidence>
<dbReference type="eggNOG" id="COG3829">
    <property type="taxonomic scope" value="Bacteria"/>
</dbReference>
<sequence>MKIVESELFGYEEGSFIGALKGEKIGKIEAASGESLFLDEIGRMSIQDQI</sequence>
<dbReference type="Pfam" id="PF00158">
    <property type="entry name" value="Sigma54_activat"/>
    <property type="match status" value="1"/>
</dbReference>
<evidence type="ECO:0000313" key="4">
    <source>
        <dbReference type="EMBL" id="BAE82645.1"/>
    </source>
</evidence>
<dbReference type="AlphaFoldDB" id="Q24Z97"/>
<evidence type="ECO:0000313" key="5">
    <source>
        <dbReference type="Proteomes" id="UP000001946"/>
    </source>
</evidence>
<gene>
    <name evidence="4" type="ordered locus">DSY0856</name>
</gene>
<evidence type="ECO:0000256" key="1">
    <source>
        <dbReference type="ARBA" id="ARBA00022741"/>
    </source>
</evidence>
<dbReference type="GO" id="GO:0005524">
    <property type="term" value="F:ATP binding"/>
    <property type="evidence" value="ECO:0007669"/>
    <property type="project" value="UniProtKB-KW"/>
</dbReference>
<keyword evidence="2" id="KW-0067">ATP-binding</keyword>
<dbReference type="RefSeq" id="WP_011459376.1">
    <property type="nucleotide sequence ID" value="NC_007907.1"/>
</dbReference>